<evidence type="ECO:0000256" key="8">
    <source>
        <dbReference type="RuleBase" id="RU003903"/>
    </source>
</evidence>
<feature type="binding site" evidence="7">
    <location>
        <begin position="10"/>
        <end position="15"/>
    </location>
    <ligand>
        <name>NADP(+)</name>
        <dbReference type="ChEBI" id="CHEBI:58349"/>
    </ligand>
</feature>
<dbReference type="InterPro" id="IPR000304">
    <property type="entry name" value="Pyrroline-COOH_reductase"/>
</dbReference>
<dbReference type="Proteomes" id="UP000569914">
    <property type="component" value="Unassembled WGS sequence"/>
</dbReference>
<dbReference type="SUPFAM" id="SSF51735">
    <property type="entry name" value="NAD(P)-binding Rossmann-fold domains"/>
    <property type="match status" value="1"/>
</dbReference>
<evidence type="ECO:0000256" key="4">
    <source>
        <dbReference type="ARBA" id="ARBA00058118"/>
    </source>
</evidence>
<keyword evidence="2 5" id="KW-0521">NADP</keyword>
<protein>
    <recommendedName>
        <fullName evidence="5 6">Pyrroline-5-carboxylate reductase</fullName>
        <shortName evidence="5">P5C reductase</shortName>
        <shortName evidence="5">P5CR</shortName>
        <ecNumber evidence="5 6">1.5.1.2</ecNumber>
    </recommendedName>
    <alternativeName>
        <fullName evidence="5">PCA reductase</fullName>
    </alternativeName>
</protein>
<keyword evidence="5 8" id="KW-0641">Proline biosynthesis</keyword>
<dbReference type="FunFam" id="1.10.3730.10:FF:000001">
    <property type="entry name" value="Pyrroline-5-carboxylate reductase"/>
    <property type="match status" value="1"/>
</dbReference>
<dbReference type="UniPathway" id="UPA00098">
    <property type="reaction ID" value="UER00361"/>
</dbReference>
<dbReference type="GO" id="GO:0004735">
    <property type="term" value="F:pyrroline-5-carboxylate reductase activity"/>
    <property type="evidence" value="ECO:0007669"/>
    <property type="project" value="UniProtKB-UniRule"/>
</dbReference>
<dbReference type="RefSeq" id="WP_179754436.1">
    <property type="nucleotide sequence ID" value="NZ_JACCBU010000001.1"/>
</dbReference>
<dbReference type="PANTHER" id="PTHR11645:SF0">
    <property type="entry name" value="PYRROLINE-5-CARBOXYLATE REDUCTASE 3"/>
    <property type="match status" value="1"/>
</dbReference>
<accession>A0A7Y9LDU0</accession>
<dbReference type="EMBL" id="JACCBU010000001">
    <property type="protein sequence ID" value="NYE73155.1"/>
    <property type="molecule type" value="Genomic_DNA"/>
</dbReference>
<dbReference type="InterPro" id="IPR008927">
    <property type="entry name" value="6-PGluconate_DH-like_C_sf"/>
</dbReference>
<proteinExistence type="inferred from homology"/>
<dbReference type="HAMAP" id="MF_01925">
    <property type="entry name" value="P5C_reductase"/>
    <property type="match status" value="1"/>
</dbReference>
<dbReference type="SUPFAM" id="SSF48179">
    <property type="entry name" value="6-phosphogluconate dehydrogenase C-terminal domain-like"/>
    <property type="match status" value="1"/>
</dbReference>
<dbReference type="Gene3D" id="3.40.50.720">
    <property type="entry name" value="NAD(P)-binding Rossmann-like Domain"/>
    <property type="match status" value="1"/>
</dbReference>
<name>A0A7Y9LDU0_9ACTN</name>
<comment type="pathway">
    <text evidence="5 8">Amino-acid biosynthesis; L-proline biosynthesis; L-proline from L-glutamate 5-semialdehyde: step 1/1.</text>
</comment>
<feature type="domain" description="Pyrroline-5-carboxylate reductase catalytic N-terminal" evidence="9">
    <location>
        <begin position="6"/>
        <end position="99"/>
    </location>
</feature>
<evidence type="ECO:0000259" key="10">
    <source>
        <dbReference type="Pfam" id="PF14748"/>
    </source>
</evidence>
<dbReference type="Gene3D" id="1.10.3730.10">
    <property type="entry name" value="ProC C-terminal domain-like"/>
    <property type="match status" value="1"/>
</dbReference>
<sequence length="288" mass="30454">MADHDRLAILGAGVMGETVLSGLLRAGWDVGRIVATDRRPAREAELKDRYGVRMLTNLDAVAEADTVLMVVKPQDMRDLLTEIGPSVRPDTLIVSLAAGVETILIEDLLPAGVPVVRVMPNTPAQVDEGMATISAGRHAGDDHVQRVSAILAATGRVLVVPEKYQDAVTAISGTGPAYLFFVVEAMIEAGVHLGLPRDTATELVVQTMLGSAKLLRETGEHPTVLRERVTSPGGTTAAAIRELEQHRVRAAFMGAMEAARDRSRDLAAAARAAAVQDHQSGNDHGGTG</sequence>
<evidence type="ECO:0000256" key="2">
    <source>
        <dbReference type="ARBA" id="ARBA00022857"/>
    </source>
</evidence>
<comment type="caution">
    <text evidence="11">The sequence shown here is derived from an EMBL/GenBank/DDBJ whole genome shotgun (WGS) entry which is preliminary data.</text>
</comment>
<dbReference type="Pfam" id="PF03807">
    <property type="entry name" value="F420_oxidored"/>
    <property type="match status" value="1"/>
</dbReference>
<dbReference type="GO" id="GO:0055129">
    <property type="term" value="P:L-proline biosynthetic process"/>
    <property type="evidence" value="ECO:0007669"/>
    <property type="project" value="UniProtKB-UniRule"/>
</dbReference>
<dbReference type="EC" id="1.5.1.2" evidence="5 6"/>
<evidence type="ECO:0000256" key="1">
    <source>
        <dbReference type="ARBA" id="ARBA00005525"/>
    </source>
</evidence>
<organism evidence="11 12">
    <name type="scientific">Microlunatus parietis</name>
    <dbReference type="NCBI Taxonomy" id="682979"/>
    <lineage>
        <taxon>Bacteria</taxon>
        <taxon>Bacillati</taxon>
        <taxon>Actinomycetota</taxon>
        <taxon>Actinomycetes</taxon>
        <taxon>Propionibacteriales</taxon>
        <taxon>Propionibacteriaceae</taxon>
        <taxon>Microlunatus</taxon>
    </lineage>
</organism>
<dbReference type="PANTHER" id="PTHR11645">
    <property type="entry name" value="PYRROLINE-5-CARBOXYLATE REDUCTASE"/>
    <property type="match status" value="1"/>
</dbReference>
<keyword evidence="12" id="KW-1185">Reference proteome</keyword>
<comment type="catalytic activity">
    <reaction evidence="5">
        <text>L-proline + NAD(+) = (S)-1-pyrroline-5-carboxylate + NADH + 2 H(+)</text>
        <dbReference type="Rhea" id="RHEA:14105"/>
        <dbReference type="ChEBI" id="CHEBI:15378"/>
        <dbReference type="ChEBI" id="CHEBI:17388"/>
        <dbReference type="ChEBI" id="CHEBI:57540"/>
        <dbReference type="ChEBI" id="CHEBI:57945"/>
        <dbReference type="ChEBI" id="CHEBI:60039"/>
        <dbReference type="EC" id="1.5.1.2"/>
    </reaction>
</comment>
<dbReference type="PIRSF" id="PIRSF000193">
    <property type="entry name" value="Pyrrol-5-carb_rd"/>
    <property type="match status" value="1"/>
</dbReference>
<evidence type="ECO:0000313" key="12">
    <source>
        <dbReference type="Proteomes" id="UP000569914"/>
    </source>
</evidence>
<feature type="domain" description="Pyrroline-5-carboxylate reductase dimerisation" evidence="10">
    <location>
        <begin position="162"/>
        <end position="266"/>
    </location>
</feature>
<comment type="subcellular location">
    <subcellularLocation>
        <location evidence="5">Cytoplasm</location>
    </subcellularLocation>
</comment>
<dbReference type="PROSITE" id="PS00521">
    <property type="entry name" value="P5CR"/>
    <property type="match status" value="1"/>
</dbReference>
<feature type="binding site" evidence="7">
    <location>
        <position position="57"/>
    </location>
    <ligand>
        <name>NADPH</name>
        <dbReference type="ChEBI" id="CHEBI:57783"/>
    </ligand>
</feature>
<dbReference type="InterPro" id="IPR053790">
    <property type="entry name" value="P5CR-like_CS"/>
</dbReference>
<dbReference type="GO" id="GO:0005737">
    <property type="term" value="C:cytoplasm"/>
    <property type="evidence" value="ECO:0007669"/>
    <property type="project" value="UniProtKB-SubCell"/>
</dbReference>
<evidence type="ECO:0000313" key="11">
    <source>
        <dbReference type="EMBL" id="NYE73155.1"/>
    </source>
</evidence>
<dbReference type="Pfam" id="PF14748">
    <property type="entry name" value="P5CR_dimer"/>
    <property type="match status" value="1"/>
</dbReference>
<dbReference type="InterPro" id="IPR029036">
    <property type="entry name" value="P5CR_dimer"/>
</dbReference>
<evidence type="ECO:0000256" key="5">
    <source>
        <dbReference type="HAMAP-Rule" id="MF_01925"/>
    </source>
</evidence>
<comment type="catalytic activity">
    <reaction evidence="5 8">
        <text>L-proline + NADP(+) = (S)-1-pyrroline-5-carboxylate + NADPH + 2 H(+)</text>
        <dbReference type="Rhea" id="RHEA:14109"/>
        <dbReference type="ChEBI" id="CHEBI:15378"/>
        <dbReference type="ChEBI" id="CHEBI:17388"/>
        <dbReference type="ChEBI" id="CHEBI:57783"/>
        <dbReference type="ChEBI" id="CHEBI:58349"/>
        <dbReference type="ChEBI" id="CHEBI:60039"/>
        <dbReference type="EC" id="1.5.1.2"/>
    </reaction>
</comment>
<keyword evidence="3 5" id="KW-0560">Oxidoreductase</keyword>
<keyword evidence="5 8" id="KW-0028">Amino-acid biosynthesis</keyword>
<comment type="similarity">
    <text evidence="1 5 8">Belongs to the pyrroline-5-carboxylate reductase family.</text>
</comment>
<dbReference type="NCBIfam" id="TIGR00112">
    <property type="entry name" value="proC"/>
    <property type="match status" value="1"/>
</dbReference>
<comment type="function">
    <text evidence="4 5">Catalyzes the reduction of 1-pyrroline-5-carboxylate (PCA) to L-proline.</text>
</comment>
<evidence type="ECO:0000256" key="6">
    <source>
        <dbReference type="NCBIfam" id="TIGR00112"/>
    </source>
</evidence>
<evidence type="ECO:0000256" key="7">
    <source>
        <dbReference type="PIRSR" id="PIRSR000193-1"/>
    </source>
</evidence>
<dbReference type="InterPro" id="IPR028939">
    <property type="entry name" value="P5C_Rdtase_cat_N"/>
</dbReference>
<evidence type="ECO:0000256" key="3">
    <source>
        <dbReference type="ARBA" id="ARBA00023002"/>
    </source>
</evidence>
<gene>
    <name evidence="5" type="primary">proC</name>
    <name evidence="11" type="ORF">BKA15_004484</name>
</gene>
<evidence type="ECO:0000259" key="9">
    <source>
        <dbReference type="Pfam" id="PF03807"/>
    </source>
</evidence>
<dbReference type="InterPro" id="IPR036291">
    <property type="entry name" value="NAD(P)-bd_dom_sf"/>
</dbReference>
<reference evidence="11 12" key="1">
    <citation type="submission" date="2020-07" db="EMBL/GenBank/DDBJ databases">
        <title>Sequencing the genomes of 1000 actinobacteria strains.</title>
        <authorList>
            <person name="Klenk H.-P."/>
        </authorList>
    </citation>
    <scope>NUCLEOTIDE SEQUENCE [LARGE SCALE GENOMIC DNA]</scope>
    <source>
        <strain evidence="11 12">DSM 22083</strain>
    </source>
</reference>
<dbReference type="AlphaFoldDB" id="A0A7Y9LDU0"/>
<keyword evidence="5" id="KW-0963">Cytoplasm</keyword>